<protein>
    <submittedName>
        <fullName evidence="1">Flavodoxin FldA</fullName>
    </submittedName>
</protein>
<accession>A0AC61NBL6</accession>
<name>A0AC61NBL6_9BACT</name>
<keyword evidence="2" id="KW-1185">Reference proteome</keyword>
<dbReference type="Proteomes" id="UP000826212">
    <property type="component" value="Chromosome"/>
</dbReference>
<evidence type="ECO:0000313" key="2">
    <source>
        <dbReference type="Proteomes" id="UP000826212"/>
    </source>
</evidence>
<reference evidence="1" key="1">
    <citation type="submission" date="2021-08" db="EMBL/GenBank/DDBJ databases">
        <title>Novel anaerobic bacterium isolated from sea squirt in East Sea, Republic of Korea.</title>
        <authorList>
            <person name="Nguyen T.H."/>
            <person name="Li Z."/>
            <person name="Lee Y.-J."/>
            <person name="Ko J."/>
            <person name="Kim S.-G."/>
        </authorList>
    </citation>
    <scope>NUCLEOTIDE SEQUENCE</scope>
    <source>
        <strain evidence="1">KCTC 25031</strain>
    </source>
</reference>
<gene>
    <name evidence="1" type="primary">fldA</name>
    <name evidence="1" type="ORF">K4L44_09700</name>
</gene>
<dbReference type="EMBL" id="CP081303">
    <property type="protein sequence ID" value="QZE12861.1"/>
    <property type="molecule type" value="Genomic_DNA"/>
</dbReference>
<organism evidence="1 2">
    <name type="scientific">Halosquirtibacter laminarini</name>
    <dbReference type="NCBI Taxonomy" id="3374600"/>
    <lineage>
        <taxon>Bacteria</taxon>
        <taxon>Pseudomonadati</taxon>
        <taxon>Bacteroidota</taxon>
        <taxon>Bacteroidia</taxon>
        <taxon>Marinilabiliales</taxon>
        <taxon>Prolixibacteraceae</taxon>
        <taxon>Halosquirtibacter</taxon>
    </lineage>
</organism>
<sequence>MGKTAIIYGSTTGNTESVADLIAEKIEGATVLSVGDFDPSDVDSYDNLILGTSTWGAGDLQDDWEEKLDDIASASFEGKVVAFYGLGDSDSYADTFVDGMGKIYDAIKDSGATVVGSVAADGYSYDESEAVVDGKFVGLPLDQDNEEDQTEGRISAWVESFLSLLK</sequence>
<proteinExistence type="predicted"/>
<evidence type="ECO:0000313" key="1">
    <source>
        <dbReference type="EMBL" id="QZE12861.1"/>
    </source>
</evidence>